<dbReference type="InterPro" id="IPR051399">
    <property type="entry name" value="RNA-guided_DNA_endo/Transpos"/>
</dbReference>
<feature type="domain" description="Cas12f1-like TNB" evidence="9">
    <location>
        <begin position="291"/>
        <end position="358"/>
    </location>
</feature>
<comment type="similarity">
    <text evidence="1">In the C-terminal section; belongs to the transposase 35 family.</text>
</comment>
<dbReference type="NCBIfam" id="TIGR01766">
    <property type="entry name" value="IS200/IS605 family accessory protein TnpB-like domain"/>
    <property type="match status" value="1"/>
</dbReference>
<name>A0A8S5LQF3_9CAUD</name>
<keyword evidence="11" id="KW-0540">Nuclease</keyword>
<dbReference type="GO" id="GO:0046872">
    <property type="term" value="F:metal ion binding"/>
    <property type="evidence" value="ECO:0007669"/>
    <property type="project" value="UniProtKB-KW"/>
</dbReference>
<dbReference type="GO" id="GO:0004519">
    <property type="term" value="F:endonuclease activity"/>
    <property type="evidence" value="ECO:0007669"/>
    <property type="project" value="UniProtKB-KW"/>
</dbReference>
<dbReference type="Pfam" id="PF01385">
    <property type="entry name" value="OrfB_IS605"/>
    <property type="match status" value="1"/>
</dbReference>
<dbReference type="EMBL" id="BK015895">
    <property type="protein sequence ID" value="DAD72162.1"/>
    <property type="molecule type" value="Genomic_DNA"/>
</dbReference>
<keyword evidence="3" id="KW-0815">Transposition</keyword>
<dbReference type="GO" id="GO:0003677">
    <property type="term" value="F:DNA binding"/>
    <property type="evidence" value="ECO:0007669"/>
    <property type="project" value="UniProtKB-KW"/>
</dbReference>
<proteinExistence type="inferred from homology"/>
<dbReference type="NCBIfam" id="NF040570">
    <property type="entry name" value="guided_TnpB"/>
    <property type="match status" value="1"/>
</dbReference>
<dbReference type="InterPro" id="IPR021027">
    <property type="entry name" value="Transposase_put_HTH"/>
</dbReference>
<evidence type="ECO:0000256" key="7">
    <source>
        <dbReference type="ARBA" id="ARBA00023172"/>
    </source>
</evidence>
<evidence type="ECO:0000259" key="10">
    <source>
        <dbReference type="Pfam" id="PF12323"/>
    </source>
</evidence>
<comment type="similarity">
    <text evidence="2">In the N-terminal section; belongs to the transposase 2 family.</text>
</comment>
<reference evidence="11" key="1">
    <citation type="journal article" date="2021" name="Proc. Natl. Acad. Sci. U.S.A.">
        <title>A Catalog of Tens of Thousands of Viruses from Human Metagenomes Reveals Hidden Associations with Chronic Diseases.</title>
        <authorList>
            <person name="Tisza M.J."/>
            <person name="Buck C.B."/>
        </authorList>
    </citation>
    <scope>NUCLEOTIDE SEQUENCE</scope>
    <source>
        <strain evidence="11">CtTC45</strain>
    </source>
</reference>
<accession>A0A8S5LQF3</accession>
<keyword evidence="11" id="KW-0255">Endonuclease</keyword>
<dbReference type="NCBIfam" id="NF038281">
    <property type="entry name" value="IS200_TnpB"/>
    <property type="match status" value="1"/>
</dbReference>
<evidence type="ECO:0000256" key="2">
    <source>
        <dbReference type="ARBA" id="ARBA00011044"/>
    </source>
</evidence>
<evidence type="ECO:0000259" key="9">
    <source>
        <dbReference type="Pfam" id="PF07282"/>
    </source>
</evidence>
<keyword evidence="7" id="KW-0233">DNA recombination</keyword>
<evidence type="ECO:0000259" key="8">
    <source>
        <dbReference type="Pfam" id="PF01385"/>
    </source>
</evidence>
<dbReference type="Pfam" id="PF12323">
    <property type="entry name" value="HTH_OrfB_IS605"/>
    <property type="match status" value="1"/>
</dbReference>
<evidence type="ECO:0000256" key="5">
    <source>
        <dbReference type="ARBA" id="ARBA00022833"/>
    </source>
</evidence>
<dbReference type="InterPro" id="IPR053522">
    <property type="entry name" value="RNA-guided_endonuclease_TnpB"/>
</dbReference>
<evidence type="ECO:0000256" key="1">
    <source>
        <dbReference type="ARBA" id="ARBA00008761"/>
    </source>
</evidence>
<dbReference type="InterPro" id="IPR010095">
    <property type="entry name" value="Cas12f1-like_TNB"/>
</dbReference>
<dbReference type="Pfam" id="PF07282">
    <property type="entry name" value="Cas12f1-like_TNB"/>
    <property type="match status" value="1"/>
</dbReference>
<evidence type="ECO:0000256" key="4">
    <source>
        <dbReference type="ARBA" id="ARBA00022723"/>
    </source>
</evidence>
<dbReference type="GO" id="GO:0006310">
    <property type="term" value="P:DNA recombination"/>
    <property type="evidence" value="ECO:0007669"/>
    <property type="project" value="UniProtKB-KW"/>
</dbReference>
<dbReference type="InterPro" id="IPR001959">
    <property type="entry name" value="Transposase"/>
</dbReference>
<feature type="domain" description="Probable transposase IS891/IS1136/IS1341" evidence="8">
    <location>
        <begin position="172"/>
        <end position="276"/>
    </location>
</feature>
<dbReference type="GO" id="GO:0032196">
    <property type="term" value="P:transposition"/>
    <property type="evidence" value="ECO:0007669"/>
    <property type="project" value="UniProtKB-KW"/>
</dbReference>
<keyword evidence="5" id="KW-0862">Zinc</keyword>
<keyword evidence="6" id="KW-0238">DNA-binding</keyword>
<evidence type="ECO:0000256" key="6">
    <source>
        <dbReference type="ARBA" id="ARBA00023125"/>
    </source>
</evidence>
<dbReference type="PANTHER" id="PTHR30405:SF25">
    <property type="entry name" value="RNA-GUIDED DNA ENDONUCLEASE INSQ-RELATED"/>
    <property type="match status" value="1"/>
</dbReference>
<sequence length="368" mass="43503">MAEKAYKYRIYPNKQQEELIQKTFGCTRFVYNYYLDKRKEYYEKDKATFTYNMCSKDLTQLKKELIWLKEPDKDSLQKSLKDLDIAYQKFFKEHSGYPKFKSKKDRHKSYRTSCTNNNIRFENKHIKLPKLGLVKVRDKQIPQGRILNATISQESNGQYYCSLCCTDVEFVQYEKTSQNIGIDLGLVDFAILSDGNKIDNPRFYEKSEKKLAKLQRELSRKTIGSNRWNKARVKVTKLQKHISNQRNDFLHKLTTNIVKNFDVISIEDLDVKSMRETDSNTRNKRVGDVSWSEFRRMLTYKCEWYGKTLSVIDRYFPSSQICHCCGHKDGKKDESVRNWICPECHSELDRDVNAAINILNEGLRLVNN</sequence>
<keyword evidence="4" id="KW-0479">Metal-binding</keyword>
<evidence type="ECO:0000313" key="11">
    <source>
        <dbReference type="EMBL" id="DAD72162.1"/>
    </source>
</evidence>
<organism evidence="11">
    <name type="scientific">Siphoviridae sp. ctTC45</name>
    <dbReference type="NCBI Taxonomy" id="2827573"/>
    <lineage>
        <taxon>Viruses</taxon>
        <taxon>Duplodnaviria</taxon>
        <taxon>Heunggongvirae</taxon>
        <taxon>Uroviricota</taxon>
        <taxon>Caudoviricetes</taxon>
    </lineage>
</organism>
<evidence type="ECO:0000256" key="3">
    <source>
        <dbReference type="ARBA" id="ARBA00022578"/>
    </source>
</evidence>
<keyword evidence="11" id="KW-0378">Hydrolase</keyword>
<dbReference type="PANTHER" id="PTHR30405">
    <property type="entry name" value="TRANSPOSASE"/>
    <property type="match status" value="1"/>
</dbReference>
<protein>
    <submittedName>
        <fullName evidence="11">Endonuclease</fullName>
    </submittedName>
</protein>
<feature type="domain" description="Transposase putative helix-turn-helix" evidence="10">
    <location>
        <begin position="1"/>
        <end position="46"/>
    </location>
</feature>